<evidence type="ECO:0000313" key="3">
    <source>
        <dbReference type="Proteomes" id="UP000199024"/>
    </source>
</evidence>
<evidence type="ECO:0000259" key="1">
    <source>
        <dbReference type="Pfam" id="PF00534"/>
    </source>
</evidence>
<dbReference type="InterPro" id="IPR001296">
    <property type="entry name" value="Glyco_trans_1"/>
</dbReference>
<evidence type="ECO:0000313" key="2">
    <source>
        <dbReference type="EMBL" id="SFS10980.1"/>
    </source>
</evidence>
<dbReference type="GO" id="GO:0016757">
    <property type="term" value="F:glycosyltransferase activity"/>
    <property type="evidence" value="ECO:0007669"/>
    <property type="project" value="InterPro"/>
</dbReference>
<dbReference type="Gene3D" id="3.40.50.2000">
    <property type="entry name" value="Glycogen Phosphorylase B"/>
    <property type="match status" value="2"/>
</dbReference>
<keyword evidence="3" id="KW-1185">Reference proteome</keyword>
<dbReference type="STRING" id="474950.SAMN05421771_1884"/>
<protein>
    <submittedName>
        <fullName evidence="2">Glycosyltransferase involved in cell wall bisynthesis</fullName>
    </submittedName>
</protein>
<keyword evidence="2" id="KW-0808">Transferase</keyword>
<feature type="domain" description="Glycosyl transferase family 1" evidence="1">
    <location>
        <begin position="197"/>
        <end position="312"/>
    </location>
</feature>
<accession>A0A1I6M5J2</accession>
<dbReference type="Pfam" id="PF00534">
    <property type="entry name" value="Glycos_transf_1"/>
    <property type="match status" value="1"/>
</dbReference>
<dbReference type="SUPFAM" id="SSF53756">
    <property type="entry name" value="UDP-Glycosyltransferase/glycogen phosphorylase"/>
    <property type="match status" value="1"/>
</dbReference>
<reference evidence="2 3" key="1">
    <citation type="submission" date="2016-10" db="EMBL/GenBank/DDBJ databases">
        <authorList>
            <person name="de Groot N.N."/>
        </authorList>
    </citation>
    <scope>NUCLEOTIDE SEQUENCE [LARGE SCALE GENOMIC DNA]</scope>
    <source>
        <strain evidence="2 3">DSM 21001</strain>
    </source>
</reference>
<dbReference type="AlphaFoldDB" id="A0A1I6M5J2"/>
<dbReference type="Proteomes" id="UP000199024">
    <property type="component" value="Unassembled WGS sequence"/>
</dbReference>
<proteinExistence type="predicted"/>
<sequence length="370" mass="41968">MGWGIRSIICNTSERVVCVCTEKTRRAVEEIVGLTPRLEFIECPPALPLNIFSFPLRIPAFFRILRPLLRLGVRGWWLNLSGIEFCLAPLTTLLWFGEKPHGWLHNTERFAVLIKNASWRRALLSRLRDWSADRWAFSLYPSIITPSQSTIPDVEARLRGKRRPFIGHLYSPPIGEQTRVVRDIERDASISGHRVIDLWMIGRIDYGHKNNLIALDVLGRLEENSVNATLTIVGDGPDFADMKIKAQALSFGRKVIFLGWSNTPWDTISQSATVLIPSFYESMCIVAREAMVRGIRIVASPIPVFHEWIPDSLIANDFAVDTFVEKIVEVQGLPTRQLLELYDAALLRFSDKTFIESFKKYSSQGGSDGN</sequence>
<dbReference type="EMBL" id="FOZL01000001">
    <property type="protein sequence ID" value="SFS10980.1"/>
    <property type="molecule type" value="Genomic_DNA"/>
</dbReference>
<gene>
    <name evidence="2" type="ORF">SAMN05421771_1884</name>
</gene>
<organism evidence="2 3">
    <name type="scientific">Granulicella pectinivorans</name>
    <dbReference type="NCBI Taxonomy" id="474950"/>
    <lineage>
        <taxon>Bacteria</taxon>
        <taxon>Pseudomonadati</taxon>
        <taxon>Acidobacteriota</taxon>
        <taxon>Terriglobia</taxon>
        <taxon>Terriglobales</taxon>
        <taxon>Acidobacteriaceae</taxon>
        <taxon>Granulicella</taxon>
    </lineage>
</organism>
<name>A0A1I6M5J2_9BACT</name>